<dbReference type="Pfam" id="PF01569">
    <property type="entry name" value="PAP2"/>
    <property type="match status" value="1"/>
</dbReference>
<dbReference type="AlphaFoldDB" id="A0AAW9DTZ1"/>
<feature type="transmembrane region" description="Helical" evidence="1">
    <location>
        <begin position="174"/>
        <end position="192"/>
    </location>
</feature>
<feature type="transmembrane region" description="Helical" evidence="1">
    <location>
        <begin position="12"/>
        <end position="34"/>
    </location>
</feature>
<dbReference type="InterPro" id="IPR000326">
    <property type="entry name" value="PAP2/HPO"/>
</dbReference>
<keyword evidence="1" id="KW-1133">Transmembrane helix</keyword>
<keyword evidence="1" id="KW-0812">Transmembrane</keyword>
<keyword evidence="1" id="KW-0472">Membrane</keyword>
<reference evidence="3 4" key="1">
    <citation type="submission" date="2023-11" db="EMBL/GenBank/DDBJ databases">
        <title>MicrobeMod: A computational toolkit for identifying prokaryotic methylation and restriction-modification with nanopore sequencing.</title>
        <authorList>
            <person name="Crits-Christoph A."/>
            <person name="Kang S.C."/>
            <person name="Lee H."/>
            <person name="Ostrov N."/>
        </authorList>
    </citation>
    <scope>NUCLEOTIDE SEQUENCE [LARGE SCALE GENOMIC DNA]</scope>
    <source>
        <strain evidence="3 4">DSMZ 700</strain>
    </source>
</reference>
<evidence type="ECO:0000259" key="2">
    <source>
        <dbReference type="Pfam" id="PF01569"/>
    </source>
</evidence>
<proteinExistence type="predicted"/>
<protein>
    <submittedName>
        <fullName evidence="3">Phosphatase PAP2 family protein</fullName>
    </submittedName>
</protein>
<keyword evidence="4" id="KW-1185">Reference proteome</keyword>
<evidence type="ECO:0000313" key="4">
    <source>
        <dbReference type="Proteomes" id="UP001279553"/>
    </source>
</evidence>
<feature type="domain" description="Phosphatidic acid phosphatase type 2/haloperoxidase" evidence="2">
    <location>
        <begin position="90"/>
        <end position="214"/>
    </location>
</feature>
<evidence type="ECO:0000256" key="1">
    <source>
        <dbReference type="SAM" id="Phobius"/>
    </source>
</evidence>
<accession>A0AAW9DTZ1</accession>
<name>A0AAW9DTZ1_ACIAO</name>
<dbReference type="Gene3D" id="1.20.144.10">
    <property type="entry name" value="Phosphatidic acid phosphatase type 2/haloperoxidase"/>
    <property type="match status" value="1"/>
</dbReference>
<dbReference type="EMBL" id="JAWXYB010000018">
    <property type="protein sequence ID" value="MDX5932666.1"/>
    <property type="molecule type" value="Genomic_DNA"/>
</dbReference>
<dbReference type="SUPFAM" id="SSF48317">
    <property type="entry name" value="Acid phosphatase/Vanadium-dependent haloperoxidase"/>
    <property type="match status" value="1"/>
</dbReference>
<gene>
    <name evidence="3" type="ORF">SIL87_18095</name>
</gene>
<feature type="transmembrane region" description="Helical" evidence="1">
    <location>
        <begin position="55"/>
        <end position="81"/>
    </location>
</feature>
<comment type="caution">
    <text evidence="3">The sequence shown here is derived from an EMBL/GenBank/DDBJ whole genome shotgun (WGS) entry which is preliminary data.</text>
</comment>
<dbReference type="RefSeq" id="WP_319615520.1">
    <property type="nucleotide sequence ID" value="NZ_JAWXYB010000018.1"/>
</dbReference>
<organism evidence="3 4">
    <name type="scientific">Acidiphilium acidophilum</name>
    <name type="common">Thiobacillus acidophilus</name>
    <dbReference type="NCBI Taxonomy" id="76588"/>
    <lineage>
        <taxon>Bacteria</taxon>
        <taxon>Pseudomonadati</taxon>
        <taxon>Pseudomonadota</taxon>
        <taxon>Alphaproteobacteria</taxon>
        <taxon>Acetobacterales</taxon>
        <taxon>Acidocellaceae</taxon>
        <taxon>Acidiphilium</taxon>
    </lineage>
</organism>
<dbReference type="InterPro" id="IPR036938">
    <property type="entry name" value="PAP2/HPO_sf"/>
</dbReference>
<feature type="transmembrane region" description="Helical" evidence="1">
    <location>
        <begin position="87"/>
        <end position="103"/>
    </location>
</feature>
<feature type="transmembrane region" description="Helical" evidence="1">
    <location>
        <begin position="198"/>
        <end position="216"/>
    </location>
</feature>
<sequence length="220" mass="23710">MRTPAMRLRRALGVPVLGMMVVGIGAIVVSIAYVDRPVARFMAMHIHDRWPFIAMAAIGNLPSPLATFWLAVMAVMVALGVRPGERAWRLMLVALATVVAIMIKDQLKFDFGRVWPLSHPFPGIVDHPSFINDHVFGFFPFHGGSSYGSFPSGHTTAITAPMATLWVLAPRYRVVWAGLIVIVVTGLIGADLHFVSDTIAGFGLGVAVAAGTLVLGRREG</sequence>
<dbReference type="Proteomes" id="UP001279553">
    <property type="component" value="Unassembled WGS sequence"/>
</dbReference>
<evidence type="ECO:0000313" key="3">
    <source>
        <dbReference type="EMBL" id="MDX5932666.1"/>
    </source>
</evidence>